<evidence type="ECO:0000256" key="6">
    <source>
        <dbReference type="ARBA" id="ARBA00022692"/>
    </source>
</evidence>
<organism evidence="10">
    <name type="scientific">Timspurckia oligopyrenoides</name>
    <dbReference type="NCBI Taxonomy" id="708627"/>
    <lineage>
        <taxon>Eukaryota</taxon>
        <taxon>Rhodophyta</taxon>
        <taxon>Bangiophyceae</taxon>
        <taxon>Porphyridiales</taxon>
        <taxon>Porphyridiaceae</taxon>
        <taxon>Timspurckia</taxon>
    </lineage>
</organism>
<name>A0A7S0ZDE3_9RHOD</name>
<gene>
    <name evidence="10" type="ORF">TOLI1172_LOCUS2685</name>
</gene>
<keyword evidence="4" id="KW-0150">Chloroplast</keyword>
<dbReference type="GO" id="GO:0016020">
    <property type="term" value="C:membrane"/>
    <property type="evidence" value="ECO:0007669"/>
    <property type="project" value="UniProtKB-SubCell"/>
</dbReference>
<evidence type="ECO:0000256" key="3">
    <source>
        <dbReference type="ARBA" id="ARBA00010793"/>
    </source>
</evidence>
<dbReference type="PANTHER" id="PTHR31620:SF2">
    <property type="entry name" value="PROTEIN RETICULATA-RELATED 5, CHLOROPLASTIC"/>
    <property type="match status" value="1"/>
</dbReference>
<sequence length="379" mass="41085">MELNAGFVDGAFVLKGLKHEIRQNRAVVSCSRQIYFGYRCLNRVAVCNRVIRSAQSSIPDLMYSGGSGGDAGNFGGNDGSGGKDDEGDGEFGNNSQFAEDIVNAGVLQKMLKEAQVAIESLPKDIRYSVENGLVSESVLKRFLDLKKLPFGIGQLATQWTALRNRLVGSSAFLATVCVELSIGFGTKTAAELRARQDRFMKEIDFYLSDIALELVGDFFLVWLLSPVAKFGPPLARKGIENVVGALPSHVFQRGAFSALQRTIVLASKGSQFALVGFLASVLGHSATKALVKMRATANADVPAQHLAPVLDNSIQWGLFLGLSSNLRYQLVNGFEDRFLSSLYTVNLPAATAISTILRFGNCYVGSEHWIYWAKAVGLQ</sequence>
<protein>
    <submittedName>
        <fullName evidence="10">Uncharacterized protein</fullName>
    </submittedName>
</protein>
<accession>A0A7S0ZDE3</accession>
<keyword evidence="7" id="KW-0809">Transit peptide</keyword>
<comment type="subcellular location">
    <subcellularLocation>
        <location evidence="1">Membrane</location>
        <topology evidence="1">Multi-pass membrane protein</topology>
    </subcellularLocation>
    <subcellularLocation>
        <location evidence="2">Plastid</location>
        <location evidence="2">Chloroplast</location>
    </subcellularLocation>
</comment>
<dbReference type="Pfam" id="PF11891">
    <property type="entry name" value="RETICULATA-like"/>
    <property type="match status" value="1"/>
</dbReference>
<dbReference type="AlphaFoldDB" id="A0A7S0ZDE3"/>
<reference evidence="10" key="1">
    <citation type="submission" date="2021-01" db="EMBL/GenBank/DDBJ databases">
        <authorList>
            <person name="Corre E."/>
            <person name="Pelletier E."/>
            <person name="Niang G."/>
            <person name="Scheremetjew M."/>
            <person name="Finn R."/>
            <person name="Kale V."/>
            <person name="Holt S."/>
            <person name="Cochrane G."/>
            <person name="Meng A."/>
            <person name="Brown T."/>
            <person name="Cohen L."/>
        </authorList>
    </citation>
    <scope>NUCLEOTIDE SEQUENCE</scope>
    <source>
        <strain evidence="10">CCMP3278</strain>
    </source>
</reference>
<evidence type="ECO:0000256" key="8">
    <source>
        <dbReference type="ARBA" id="ARBA00022989"/>
    </source>
</evidence>
<dbReference type="GO" id="GO:0009507">
    <property type="term" value="C:chloroplast"/>
    <property type="evidence" value="ECO:0007669"/>
    <property type="project" value="UniProtKB-SubCell"/>
</dbReference>
<keyword evidence="5" id="KW-0934">Plastid</keyword>
<evidence type="ECO:0000256" key="9">
    <source>
        <dbReference type="ARBA" id="ARBA00023136"/>
    </source>
</evidence>
<evidence type="ECO:0000256" key="7">
    <source>
        <dbReference type="ARBA" id="ARBA00022946"/>
    </source>
</evidence>
<evidence type="ECO:0000256" key="4">
    <source>
        <dbReference type="ARBA" id="ARBA00022528"/>
    </source>
</evidence>
<keyword evidence="9" id="KW-0472">Membrane</keyword>
<dbReference type="InterPro" id="IPR021825">
    <property type="entry name" value="RETICULATA-related"/>
</dbReference>
<dbReference type="EMBL" id="HBFP01003813">
    <property type="protein sequence ID" value="CAD8818296.1"/>
    <property type="molecule type" value="Transcribed_RNA"/>
</dbReference>
<proteinExistence type="inferred from homology"/>
<comment type="similarity">
    <text evidence="3">Belongs to the RETICULATA family.</text>
</comment>
<evidence type="ECO:0000256" key="1">
    <source>
        <dbReference type="ARBA" id="ARBA00004141"/>
    </source>
</evidence>
<evidence type="ECO:0000313" key="10">
    <source>
        <dbReference type="EMBL" id="CAD8818296.1"/>
    </source>
</evidence>
<evidence type="ECO:0000256" key="2">
    <source>
        <dbReference type="ARBA" id="ARBA00004229"/>
    </source>
</evidence>
<keyword evidence="6" id="KW-0812">Transmembrane</keyword>
<keyword evidence="8" id="KW-1133">Transmembrane helix</keyword>
<dbReference type="PANTHER" id="PTHR31620">
    <property type="entry name" value="PROTEIN RETICULATA-RELATED 2, CHLOROPLASTIC-RELATED"/>
    <property type="match status" value="1"/>
</dbReference>
<evidence type="ECO:0000256" key="5">
    <source>
        <dbReference type="ARBA" id="ARBA00022640"/>
    </source>
</evidence>